<dbReference type="Proteomes" id="UP001500383">
    <property type="component" value="Unassembled WGS sequence"/>
</dbReference>
<dbReference type="Pfam" id="PF08378">
    <property type="entry name" value="NERD"/>
    <property type="match status" value="1"/>
</dbReference>
<dbReference type="InterPro" id="IPR011528">
    <property type="entry name" value="NERD"/>
</dbReference>
<protein>
    <recommendedName>
        <fullName evidence="2">NERD domain-containing protein</fullName>
    </recommendedName>
</protein>
<comment type="caution">
    <text evidence="3">The sequence shown here is derived from an EMBL/GenBank/DDBJ whole genome shotgun (WGS) entry which is preliminary data.</text>
</comment>
<organism evidence="3 4">
    <name type="scientific">Dietzia cercidiphylli</name>
    <dbReference type="NCBI Taxonomy" id="498199"/>
    <lineage>
        <taxon>Bacteria</taxon>
        <taxon>Bacillati</taxon>
        <taxon>Actinomycetota</taxon>
        <taxon>Actinomycetes</taxon>
        <taxon>Mycobacteriales</taxon>
        <taxon>Dietziaceae</taxon>
        <taxon>Dietzia</taxon>
    </lineage>
</organism>
<name>A0ABN2J6K9_9ACTN</name>
<proteinExistence type="predicted"/>
<dbReference type="EMBL" id="BAAAQG010000021">
    <property type="protein sequence ID" value="GAA1719027.1"/>
    <property type="molecule type" value="Genomic_DNA"/>
</dbReference>
<evidence type="ECO:0000256" key="1">
    <source>
        <dbReference type="SAM" id="MobiDB-lite"/>
    </source>
</evidence>
<accession>A0ABN2J6K9</accession>
<dbReference type="PROSITE" id="PS50965">
    <property type="entry name" value="NERD"/>
    <property type="match status" value="1"/>
</dbReference>
<feature type="region of interest" description="Disordered" evidence="1">
    <location>
        <begin position="53"/>
        <end position="135"/>
    </location>
</feature>
<evidence type="ECO:0000313" key="4">
    <source>
        <dbReference type="Proteomes" id="UP001500383"/>
    </source>
</evidence>
<sequence length="328" mass="36298">MTEWIVRRWARFGHDRLYAATPRGTDLGYLDLATGRYHSDDLANLPLLRKAIEDHPDARRHRESARESSREGQGVREPSPTPSIADTTLHGTPQTTPNGTPHITPRTAVPPTAHVTAPGPRWHDLSDARAGPAARERAVAERESQGMVRHVLARLVDAKTDERAWRIGADGEQAVGDQLAGLDARWRILHAVRVGERGADIDHVVIGPGGVFTVNSKNHPKAAIWVGGDTFMVNSSRVPYIRNSRHEARRASRLLEEQVGFPVPVAGVIAVVGAQRGFTVKTQPAGGAVRVIPRRRIRRFLTSRPQRLGLRETDAIHEVARRSTTWHR</sequence>
<evidence type="ECO:0000259" key="2">
    <source>
        <dbReference type="PROSITE" id="PS50965"/>
    </source>
</evidence>
<feature type="compositionally biased region" description="Basic and acidic residues" evidence="1">
    <location>
        <begin position="64"/>
        <end position="74"/>
    </location>
</feature>
<keyword evidence="4" id="KW-1185">Reference proteome</keyword>
<gene>
    <name evidence="3" type="ORF">GCM10009831_31300</name>
</gene>
<evidence type="ECO:0000313" key="3">
    <source>
        <dbReference type="EMBL" id="GAA1719027.1"/>
    </source>
</evidence>
<feature type="compositionally biased region" description="Polar residues" evidence="1">
    <location>
        <begin position="82"/>
        <end position="101"/>
    </location>
</feature>
<reference evidence="3 4" key="1">
    <citation type="journal article" date="2019" name="Int. J. Syst. Evol. Microbiol.">
        <title>The Global Catalogue of Microorganisms (GCM) 10K type strain sequencing project: providing services to taxonomists for standard genome sequencing and annotation.</title>
        <authorList>
            <consortium name="The Broad Institute Genomics Platform"/>
            <consortium name="The Broad Institute Genome Sequencing Center for Infectious Disease"/>
            <person name="Wu L."/>
            <person name="Ma J."/>
        </authorList>
    </citation>
    <scope>NUCLEOTIDE SEQUENCE [LARGE SCALE GENOMIC DNA]</scope>
    <source>
        <strain evidence="3 4">JCM 16002</strain>
    </source>
</reference>
<dbReference type="RefSeq" id="WP_338404261.1">
    <property type="nucleotide sequence ID" value="NZ_BAAAQG010000021.1"/>
</dbReference>
<feature type="domain" description="NERD" evidence="2">
    <location>
        <begin position="167"/>
        <end position="278"/>
    </location>
</feature>